<dbReference type="AlphaFoldDB" id="A0A3A3YQS3"/>
<organism evidence="2 3">
    <name type="scientific">Vallicoccus soli</name>
    <dbReference type="NCBI Taxonomy" id="2339232"/>
    <lineage>
        <taxon>Bacteria</taxon>
        <taxon>Bacillati</taxon>
        <taxon>Actinomycetota</taxon>
        <taxon>Actinomycetes</taxon>
        <taxon>Motilibacterales</taxon>
        <taxon>Vallicoccaceae</taxon>
        <taxon>Vallicoccus</taxon>
    </lineage>
</organism>
<evidence type="ECO:0000313" key="2">
    <source>
        <dbReference type="EMBL" id="RJK93726.1"/>
    </source>
</evidence>
<dbReference type="Proteomes" id="UP000265614">
    <property type="component" value="Unassembled WGS sequence"/>
</dbReference>
<sequence>MAYRGAQESLDAALRGPLGPRTTSRTRRTTHDPHDATTGPSAEHDRTYDAPAAPGPHEEQP</sequence>
<accession>A0A3A3YQS3</accession>
<feature type="region of interest" description="Disordered" evidence="1">
    <location>
        <begin position="1"/>
        <end position="61"/>
    </location>
</feature>
<keyword evidence="3" id="KW-1185">Reference proteome</keyword>
<name>A0A3A3YQS3_9ACTN</name>
<comment type="caution">
    <text evidence="2">The sequence shown here is derived from an EMBL/GenBank/DDBJ whole genome shotgun (WGS) entry which is preliminary data.</text>
</comment>
<proteinExistence type="predicted"/>
<dbReference type="EMBL" id="QZEZ01000008">
    <property type="protein sequence ID" value="RJK93726.1"/>
    <property type="molecule type" value="Genomic_DNA"/>
</dbReference>
<gene>
    <name evidence="2" type="ORF">D5H78_15405</name>
</gene>
<reference evidence="2 3" key="1">
    <citation type="submission" date="2018-09" db="EMBL/GenBank/DDBJ databases">
        <title>YIM 75000 draft genome.</title>
        <authorList>
            <person name="Tang S."/>
            <person name="Feng Y."/>
        </authorList>
    </citation>
    <scope>NUCLEOTIDE SEQUENCE [LARGE SCALE GENOMIC DNA]</scope>
    <source>
        <strain evidence="2 3">YIM 75000</strain>
    </source>
</reference>
<protein>
    <submittedName>
        <fullName evidence="2">Uncharacterized protein</fullName>
    </submittedName>
</protein>
<evidence type="ECO:0000256" key="1">
    <source>
        <dbReference type="SAM" id="MobiDB-lite"/>
    </source>
</evidence>
<evidence type="ECO:0000313" key="3">
    <source>
        <dbReference type="Proteomes" id="UP000265614"/>
    </source>
</evidence>